<dbReference type="GO" id="GO:0032259">
    <property type="term" value="P:methylation"/>
    <property type="evidence" value="ECO:0007669"/>
    <property type="project" value="UniProtKB-KW"/>
</dbReference>
<keyword evidence="5" id="KW-0472">Membrane</keyword>
<evidence type="ECO:0000256" key="4">
    <source>
        <dbReference type="ARBA" id="ARBA00022691"/>
    </source>
</evidence>
<dbReference type="UniPathway" id="UPA00232"/>
<feature type="binding site" evidence="5">
    <location>
        <position position="186"/>
    </location>
    <ligand>
        <name>Mg(2+)</name>
        <dbReference type="ChEBI" id="CHEBI:18420"/>
    </ligand>
</feature>
<comment type="cofactor">
    <cofactor evidence="5">
        <name>Mg(2+)</name>
        <dbReference type="ChEBI" id="CHEBI:18420"/>
    </cofactor>
</comment>
<dbReference type="GO" id="GO:0010420">
    <property type="term" value="F:polyprenyldihydroxybenzoate methyltransferase activity"/>
    <property type="evidence" value="ECO:0007669"/>
    <property type="project" value="UniProtKB-UniRule"/>
</dbReference>
<keyword evidence="3 5" id="KW-0831">Ubiquinone biosynthesis</keyword>
<sequence>MTFSSKNLNRLLFQSLSIARPTPSLALYSTTSPINPSTPSPSARKSSVNPSEIAHFSKLSSQWWDESGELSLLHRMNPPRLEFLREKLQESMWREDVRAKELPKATWLEGKKVLDVGCGGGLLSESLARLGANTLGIDATPTNIPLAQSHAALDPMLDARLEYRHQTAEQLLEEQRGSFDVVCALEVLEHVDEPRAFLNDLAGLVKPGGHLVLSTISRTALAHLLTITLAETVLRLVSPGTHTSSKFVKPTELDEFFDSLGWTGPERESRGVIYNPLIGKWVLVAKNTGEFGKLANYLYFVRKPLDG</sequence>
<proteinExistence type="inferred from homology"/>
<keyword evidence="5" id="KW-0479">Metal-binding</keyword>
<dbReference type="InterPro" id="IPR029063">
    <property type="entry name" value="SAM-dependent_MTases_sf"/>
</dbReference>
<evidence type="ECO:0000256" key="2">
    <source>
        <dbReference type="ARBA" id="ARBA00022679"/>
    </source>
</evidence>
<dbReference type="AlphaFoldDB" id="A0A0F7SQX3"/>
<dbReference type="EC" id="2.1.1.-" evidence="5"/>
<dbReference type="SUPFAM" id="SSF53335">
    <property type="entry name" value="S-adenosyl-L-methionine-dependent methyltransferases"/>
    <property type="match status" value="1"/>
</dbReference>
<comment type="subunit">
    <text evidence="5">Component of a multi-subunit COQ enzyme complex, composed of at least COQ3, COQ4, COQ5, COQ6, COQ7 and COQ9.</text>
</comment>
<dbReference type="Gene3D" id="3.40.50.150">
    <property type="entry name" value="Vaccinia Virus protein VP39"/>
    <property type="match status" value="1"/>
</dbReference>
<evidence type="ECO:0000256" key="5">
    <source>
        <dbReference type="HAMAP-Rule" id="MF_03190"/>
    </source>
</evidence>
<evidence type="ECO:0000256" key="3">
    <source>
        <dbReference type="ARBA" id="ARBA00022688"/>
    </source>
</evidence>
<feature type="binding site" evidence="5">
    <location>
        <position position="138"/>
    </location>
    <ligand>
        <name>S-adenosyl-L-methionine</name>
        <dbReference type="ChEBI" id="CHEBI:59789"/>
    </ligand>
</feature>
<feature type="binding site" evidence="5">
    <location>
        <position position="189"/>
    </location>
    <ligand>
        <name>Mg(2+)</name>
        <dbReference type="ChEBI" id="CHEBI:18420"/>
    </ligand>
</feature>
<gene>
    <name evidence="5" type="primary">COQ3</name>
</gene>
<name>A0A0F7SQX3_PHARH</name>
<keyword evidence="5" id="KW-0460">Magnesium</keyword>
<comment type="similarity">
    <text evidence="5">Belongs to the class I-like SAM-binding methyltransferase superfamily. UbiG/COQ3 family.</text>
</comment>
<comment type="subcellular location">
    <subcellularLocation>
        <location evidence="5">Mitochondrion inner membrane</location>
        <topology evidence="5">Peripheral membrane protein</topology>
        <orientation evidence="5">Matrix side</orientation>
    </subcellularLocation>
</comment>
<protein>
    <recommendedName>
        <fullName evidence="5">Ubiquinone biosynthesis O-methyltransferase, mitochondrial</fullName>
    </recommendedName>
    <alternativeName>
        <fullName evidence="5">3-demethylubiquinol 3-O-methyltransferase</fullName>
        <ecNumber evidence="5">2.1.1.64</ecNumber>
    </alternativeName>
    <alternativeName>
        <fullName evidence="5">3-demethylubiquinone 3-O-methyltransferase</fullName>
        <ecNumber evidence="5">2.1.1.-</ecNumber>
    </alternativeName>
    <alternativeName>
        <fullName evidence="5">Polyprenyldihydroxybenzoate methyltransferase</fullName>
        <ecNumber evidence="5">2.1.1.114</ecNumber>
    </alternativeName>
</protein>
<keyword evidence="1 5" id="KW-0489">Methyltransferase</keyword>
<dbReference type="EMBL" id="LN483124">
    <property type="protein sequence ID" value="CED82458.1"/>
    <property type="molecule type" value="Genomic_DNA"/>
</dbReference>
<dbReference type="HAMAP" id="MF_00472">
    <property type="entry name" value="UbiG"/>
    <property type="match status" value="1"/>
</dbReference>
<reference evidence="8" key="1">
    <citation type="submission" date="2014-08" db="EMBL/GenBank/DDBJ databases">
        <authorList>
            <person name="Sharma Rahul"/>
            <person name="Thines Marco"/>
        </authorList>
    </citation>
    <scope>NUCLEOTIDE SEQUENCE</scope>
</reference>
<dbReference type="NCBIfam" id="TIGR01983">
    <property type="entry name" value="UbiG"/>
    <property type="match status" value="1"/>
</dbReference>
<dbReference type="EC" id="2.1.1.114" evidence="5"/>
<comment type="catalytic activity">
    <reaction evidence="5">
        <text>a 3,4-dihydroxy-5-(all-trans-polyprenyl)benzoate + S-adenosyl-L-methionine = a 4-hydroxy-3-methoxy-5-(all-trans-polyprenyl)benzoate + S-adenosyl-L-homocysteine + H(+)</text>
        <dbReference type="Rhea" id="RHEA:44452"/>
        <dbReference type="Rhea" id="RHEA-COMP:10930"/>
        <dbReference type="Rhea" id="RHEA-COMP:10931"/>
        <dbReference type="ChEBI" id="CHEBI:15378"/>
        <dbReference type="ChEBI" id="CHEBI:57856"/>
        <dbReference type="ChEBI" id="CHEBI:59789"/>
        <dbReference type="ChEBI" id="CHEBI:64694"/>
        <dbReference type="ChEBI" id="CHEBI:84443"/>
        <dbReference type="EC" id="2.1.1.114"/>
    </reaction>
</comment>
<dbReference type="PANTHER" id="PTHR43464:SF19">
    <property type="entry name" value="UBIQUINONE BIOSYNTHESIS O-METHYLTRANSFERASE, MITOCHONDRIAL"/>
    <property type="match status" value="1"/>
</dbReference>
<dbReference type="Pfam" id="PF08241">
    <property type="entry name" value="Methyltransf_11"/>
    <property type="match status" value="1"/>
</dbReference>
<evidence type="ECO:0000256" key="6">
    <source>
        <dbReference type="SAM" id="MobiDB-lite"/>
    </source>
</evidence>
<dbReference type="GO" id="GO:0120537">
    <property type="term" value="F:3-demethylubiquinone 3-O-methyltransferase activity"/>
    <property type="evidence" value="ECO:0007669"/>
    <property type="project" value="RHEA"/>
</dbReference>
<keyword evidence="5" id="KW-0496">Mitochondrion</keyword>
<keyword evidence="2 5" id="KW-0808">Transferase</keyword>
<dbReference type="GO" id="GO:0061542">
    <property type="term" value="F:3-demethylubiquinol 3-O-methyltransferase activity"/>
    <property type="evidence" value="ECO:0007669"/>
    <property type="project" value="UniProtKB-UniRule"/>
</dbReference>
<keyword evidence="4 5" id="KW-0949">S-adenosyl-L-methionine</keyword>
<feature type="binding site" evidence="5">
    <location>
        <position position="117"/>
    </location>
    <ligand>
        <name>S-adenosyl-L-methionine</name>
        <dbReference type="ChEBI" id="CHEBI:59789"/>
    </ligand>
</feature>
<feature type="compositionally biased region" description="Low complexity" evidence="6">
    <location>
        <begin position="29"/>
        <end position="42"/>
    </location>
</feature>
<comment type="catalytic activity">
    <reaction evidence="5">
        <text>a 3-demethylubiquinone + S-adenosyl-L-methionine = a ubiquinone + S-adenosyl-L-homocysteine</text>
        <dbReference type="Rhea" id="RHEA:81215"/>
        <dbReference type="Rhea" id="RHEA-COMP:9565"/>
        <dbReference type="Rhea" id="RHEA-COMP:19654"/>
        <dbReference type="ChEBI" id="CHEBI:16389"/>
        <dbReference type="ChEBI" id="CHEBI:57856"/>
        <dbReference type="ChEBI" id="CHEBI:59789"/>
        <dbReference type="ChEBI" id="CHEBI:231825"/>
    </reaction>
</comment>
<dbReference type="InterPro" id="IPR010233">
    <property type="entry name" value="UbiG_MeTrfase"/>
</dbReference>
<comment type="pathway">
    <text evidence="5">Cofactor biosynthesis; ubiquinone biosynthesis.</text>
</comment>
<feature type="domain" description="Methyltransferase type 11" evidence="7">
    <location>
        <begin position="114"/>
        <end position="213"/>
    </location>
</feature>
<dbReference type="CDD" id="cd02440">
    <property type="entry name" value="AdoMet_MTases"/>
    <property type="match status" value="1"/>
</dbReference>
<feature type="region of interest" description="Disordered" evidence="6">
    <location>
        <begin position="29"/>
        <end position="49"/>
    </location>
</feature>
<keyword evidence="5" id="KW-0999">Mitochondrion inner membrane</keyword>
<comment type="function">
    <text evidence="5">O-methyltransferase required for two non-consecutive steps during ubiquinone biosynthesis. Catalyzes the 2 O-methylation of 3,4-dihydroxy-5-(all-trans-polyprenyl)benzoic acid into 4-hydroxy-3-methoxy-5-(all-trans-polyprenyl)benzoic acid. Also catalyzes the last step of ubiquinone biosynthesis by mediating methylation of 3-demethylubiquinone into ubiquinone. Also able to mediate the methylation of 3-demethylubiquinol into ubiquinol.</text>
</comment>
<dbReference type="GO" id="GO:0046872">
    <property type="term" value="F:metal ion binding"/>
    <property type="evidence" value="ECO:0007669"/>
    <property type="project" value="UniProtKB-KW"/>
</dbReference>
<feature type="binding site" evidence="5">
    <location>
        <position position="190"/>
    </location>
    <ligand>
        <name>Mg(2+)</name>
        <dbReference type="ChEBI" id="CHEBI:18420"/>
    </ligand>
</feature>
<feature type="binding site" evidence="5">
    <location>
        <position position="80"/>
    </location>
    <ligand>
        <name>S-adenosyl-L-methionine</name>
        <dbReference type="ChEBI" id="CHEBI:59789"/>
    </ligand>
</feature>
<organism evidence="8">
    <name type="scientific">Phaffia rhodozyma</name>
    <name type="common">Yeast</name>
    <name type="synonym">Xanthophyllomyces dendrorhous</name>
    <dbReference type="NCBI Taxonomy" id="264483"/>
    <lineage>
        <taxon>Eukaryota</taxon>
        <taxon>Fungi</taxon>
        <taxon>Dikarya</taxon>
        <taxon>Basidiomycota</taxon>
        <taxon>Agaricomycotina</taxon>
        <taxon>Tremellomycetes</taxon>
        <taxon>Cystofilobasidiales</taxon>
        <taxon>Mrakiaceae</taxon>
        <taxon>Phaffia</taxon>
    </lineage>
</organism>
<dbReference type="PANTHER" id="PTHR43464">
    <property type="entry name" value="METHYLTRANSFERASE"/>
    <property type="match status" value="1"/>
</dbReference>
<feature type="binding site" evidence="5">
    <location>
        <position position="185"/>
    </location>
    <ligand>
        <name>S-adenosyl-L-methionine</name>
        <dbReference type="ChEBI" id="CHEBI:59789"/>
    </ligand>
</feature>
<evidence type="ECO:0000256" key="1">
    <source>
        <dbReference type="ARBA" id="ARBA00022603"/>
    </source>
</evidence>
<evidence type="ECO:0000259" key="7">
    <source>
        <dbReference type="Pfam" id="PF08241"/>
    </source>
</evidence>
<evidence type="ECO:0000313" key="8">
    <source>
        <dbReference type="EMBL" id="CED82458.1"/>
    </source>
</evidence>
<dbReference type="GO" id="GO:0031314">
    <property type="term" value="C:extrinsic component of mitochondrial inner membrane"/>
    <property type="evidence" value="ECO:0007669"/>
    <property type="project" value="UniProtKB-UniRule"/>
</dbReference>
<accession>A0A0F7SQX3</accession>
<comment type="catalytic activity">
    <reaction evidence="5">
        <text>a 3-demethylubiquinol + S-adenosyl-L-methionine = a ubiquinol + S-adenosyl-L-homocysteine + H(+)</text>
        <dbReference type="Rhea" id="RHEA:44380"/>
        <dbReference type="Rhea" id="RHEA-COMP:9566"/>
        <dbReference type="Rhea" id="RHEA-COMP:10914"/>
        <dbReference type="ChEBI" id="CHEBI:15378"/>
        <dbReference type="ChEBI" id="CHEBI:17976"/>
        <dbReference type="ChEBI" id="CHEBI:57856"/>
        <dbReference type="ChEBI" id="CHEBI:59789"/>
        <dbReference type="ChEBI" id="CHEBI:84422"/>
        <dbReference type="EC" id="2.1.1.64"/>
    </reaction>
</comment>
<dbReference type="EC" id="2.1.1.64" evidence="5"/>
<dbReference type="InterPro" id="IPR013216">
    <property type="entry name" value="Methyltransf_11"/>
</dbReference>